<evidence type="ECO:0000313" key="2">
    <source>
        <dbReference type="Proteomes" id="UP001152888"/>
    </source>
</evidence>
<organism evidence="1 2">
    <name type="scientific">Acanthoscelides obtectus</name>
    <name type="common">Bean weevil</name>
    <name type="synonym">Bruchus obtectus</name>
    <dbReference type="NCBI Taxonomy" id="200917"/>
    <lineage>
        <taxon>Eukaryota</taxon>
        <taxon>Metazoa</taxon>
        <taxon>Ecdysozoa</taxon>
        <taxon>Arthropoda</taxon>
        <taxon>Hexapoda</taxon>
        <taxon>Insecta</taxon>
        <taxon>Pterygota</taxon>
        <taxon>Neoptera</taxon>
        <taxon>Endopterygota</taxon>
        <taxon>Coleoptera</taxon>
        <taxon>Polyphaga</taxon>
        <taxon>Cucujiformia</taxon>
        <taxon>Chrysomeloidea</taxon>
        <taxon>Chrysomelidae</taxon>
        <taxon>Bruchinae</taxon>
        <taxon>Bruchini</taxon>
        <taxon>Acanthoscelides</taxon>
    </lineage>
</organism>
<proteinExistence type="predicted"/>
<reference evidence="1" key="1">
    <citation type="submission" date="2022-03" db="EMBL/GenBank/DDBJ databases">
        <authorList>
            <person name="Sayadi A."/>
        </authorList>
    </citation>
    <scope>NUCLEOTIDE SEQUENCE</scope>
</reference>
<accession>A0A9P0MEA8</accession>
<protein>
    <submittedName>
        <fullName evidence="1">Uncharacterized protein</fullName>
    </submittedName>
</protein>
<gene>
    <name evidence="1" type="ORF">ACAOBT_LOCUS32341</name>
</gene>
<dbReference type="AlphaFoldDB" id="A0A9P0MEA8"/>
<comment type="caution">
    <text evidence="1">The sequence shown here is derived from an EMBL/GenBank/DDBJ whole genome shotgun (WGS) entry which is preliminary data.</text>
</comment>
<sequence>MILNRHTWCFQLLAGPTRFAKRERSDRSRDGYCIMEKAGSKKRKRPEKSVIEEAVSEVLEKGQSINRTALALNISRAYLAKIVKKVKTSGDSSYEH</sequence>
<name>A0A9P0MEA8_ACAOB</name>
<evidence type="ECO:0000313" key="1">
    <source>
        <dbReference type="EMBL" id="CAH2011681.1"/>
    </source>
</evidence>
<dbReference type="Proteomes" id="UP001152888">
    <property type="component" value="Unassembled WGS sequence"/>
</dbReference>
<keyword evidence="2" id="KW-1185">Reference proteome</keyword>
<dbReference type="OrthoDB" id="6726046at2759"/>
<dbReference type="EMBL" id="CAKOFQ010008105">
    <property type="protein sequence ID" value="CAH2011681.1"/>
    <property type="molecule type" value="Genomic_DNA"/>
</dbReference>